<evidence type="ECO:0000313" key="1">
    <source>
        <dbReference type="EMBL" id="KAJ9072664.1"/>
    </source>
</evidence>
<protein>
    <submittedName>
        <fullName evidence="1">Uncharacterized protein</fullName>
    </submittedName>
</protein>
<name>A0ACC2TDB5_9FUNG</name>
<proteinExistence type="predicted"/>
<dbReference type="EMBL" id="QTSX02002978">
    <property type="protein sequence ID" value="KAJ9072664.1"/>
    <property type="molecule type" value="Genomic_DNA"/>
</dbReference>
<sequence length="215" mass="23897">MYSSKHTKPAKHPCCGPVLVKGGNGPLFTSAQAYLQSILHVTSDKLLSTMIIEKPQLQDLNPDPLRAASLQFFELKPEQDLTSENPLKLDEYNSPTSTTPTLKVPVNSTNQRAVPAIDPKIPQAHMEGETEKLPIELGPPRDNQPHNPTRKFEHSQFEPANEITPAMDATKNWEDLVNSKTRAKGICESFTMTDGHTYTLDRQEDAHCHSCNTVT</sequence>
<gene>
    <name evidence="1" type="ORF">DSO57_1025014</name>
</gene>
<evidence type="ECO:0000313" key="2">
    <source>
        <dbReference type="Proteomes" id="UP001165960"/>
    </source>
</evidence>
<accession>A0ACC2TDB5</accession>
<comment type="caution">
    <text evidence="1">The sequence shown here is derived from an EMBL/GenBank/DDBJ whole genome shotgun (WGS) entry which is preliminary data.</text>
</comment>
<organism evidence="1 2">
    <name type="scientific">Entomophthora muscae</name>
    <dbReference type="NCBI Taxonomy" id="34485"/>
    <lineage>
        <taxon>Eukaryota</taxon>
        <taxon>Fungi</taxon>
        <taxon>Fungi incertae sedis</taxon>
        <taxon>Zoopagomycota</taxon>
        <taxon>Entomophthoromycotina</taxon>
        <taxon>Entomophthoromycetes</taxon>
        <taxon>Entomophthorales</taxon>
        <taxon>Entomophthoraceae</taxon>
        <taxon>Entomophthora</taxon>
    </lineage>
</organism>
<reference evidence="1" key="1">
    <citation type="submission" date="2022-04" db="EMBL/GenBank/DDBJ databases">
        <title>Genome of the entomopathogenic fungus Entomophthora muscae.</title>
        <authorList>
            <person name="Elya C."/>
            <person name="Lovett B.R."/>
            <person name="Lee E."/>
            <person name="Macias A.M."/>
            <person name="Hajek A.E."/>
            <person name="De Bivort B.L."/>
            <person name="Kasson M.T."/>
            <person name="De Fine Licht H.H."/>
            <person name="Stajich J.E."/>
        </authorList>
    </citation>
    <scope>NUCLEOTIDE SEQUENCE</scope>
    <source>
        <strain evidence="1">Berkeley</strain>
    </source>
</reference>
<keyword evidence="2" id="KW-1185">Reference proteome</keyword>
<dbReference type="Proteomes" id="UP001165960">
    <property type="component" value="Unassembled WGS sequence"/>
</dbReference>